<dbReference type="Proteomes" id="UP000527355">
    <property type="component" value="Unassembled WGS sequence"/>
</dbReference>
<feature type="domain" description="Orange" evidence="9">
    <location>
        <begin position="315"/>
        <end position="348"/>
    </location>
</feature>
<dbReference type="InterPro" id="IPR003650">
    <property type="entry name" value="Orange_dom"/>
</dbReference>
<dbReference type="PROSITE" id="PS50888">
    <property type="entry name" value="BHLH"/>
    <property type="match status" value="1"/>
</dbReference>
<evidence type="ECO:0000256" key="6">
    <source>
        <dbReference type="ARBA" id="ARBA00023242"/>
    </source>
</evidence>
<feature type="compositionally biased region" description="Low complexity" evidence="7">
    <location>
        <begin position="161"/>
        <end position="181"/>
    </location>
</feature>
<dbReference type="GO" id="GO:0003677">
    <property type="term" value="F:DNA binding"/>
    <property type="evidence" value="ECO:0007669"/>
    <property type="project" value="UniProtKB-KW"/>
</dbReference>
<dbReference type="SMART" id="SM00353">
    <property type="entry name" value="HLH"/>
    <property type="match status" value="1"/>
</dbReference>
<organism evidence="10 11">
    <name type="scientific">Myotis myotis</name>
    <name type="common">Greater mouse-eared bat</name>
    <name type="synonym">Vespertilio myotis</name>
    <dbReference type="NCBI Taxonomy" id="51298"/>
    <lineage>
        <taxon>Eukaryota</taxon>
        <taxon>Metazoa</taxon>
        <taxon>Chordata</taxon>
        <taxon>Craniata</taxon>
        <taxon>Vertebrata</taxon>
        <taxon>Euteleostomi</taxon>
        <taxon>Mammalia</taxon>
        <taxon>Eutheria</taxon>
        <taxon>Laurasiatheria</taxon>
        <taxon>Chiroptera</taxon>
        <taxon>Yangochiroptera</taxon>
        <taxon>Vespertilionidae</taxon>
        <taxon>Myotis</taxon>
    </lineage>
</organism>
<protein>
    <submittedName>
        <fullName evidence="10">Hes family bHLH transcription factor 4</fullName>
    </submittedName>
</protein>
<evidence type="ECO:0000313" key="11">
    <source>
        <dbReference type="Proteomes" id="UP000527355"/>
    </source>
</evidence>
<dbReference type="InterPro" id="IPR011598">
    <property type="entry name" value="bHLH_dom"/>
</dbReference>
<dbReference type="AlphaFoldDB" id="A0A7J7QW55"/>
<feature type="domain" description="BHLH" evidence="8">
    <location>
        <begin position="239"/>
        <end position="296"/>
    </location>
</feature>
<dbReference type="GO" id="GO:0006355">
    <property type="term" value="P:regulation of DNA-templated transcription"/>
    <property type="evidence" value="ECO:0007669"/>
    <property type="project" value="InterPro"/>
</dbReference>
<feature type="compositionally biased region" description="Low complexity" evidence="7">
    <location>
        <begin position="405"/>
        <end position="424"/>
    </location>
</feature>
<dbReference type="InterPro" id="IPR050370">
    <property type="entry name" value="HES_HEY"/>
</dbReference>
<dbReference type="SMART" id="SM00511">
    <property type="entry name" value="ORANGE"/>
    <property type="match status" value="1"/>
</dbReference>
<evidence type="ECO:0000256" key="4">
    <source>
        <dbReference type="ARBA" id="ARBA00023125"/>
    </source>
</evidence>
<evidence type="ECO:0000256" key="5">
    <source>
        <dbReference type="ARBA" id="ARBA00023163"/>
    </source>
</evidence>
<keyword evidence="5" id="KW-0804">Transcription</keyword>
<dbReference type="GO" id="GO:0005634">
    <property type="term" value="C:nucleus"/>
    <property type="evidence" value="ECO:0007669"/>
    <property type="project" value="UniProtKB-SubCell"/>
</dbReference>
<dbReference type="Gene3D" id="4.10.280.10">
    <property type="entry name" value="Helix-loop-helix DNA-binding domain"/>
    <property type="match status" value="1"/>
</dbReference>
<dbReference type="InterPro" id="IPR036638">
    <property type="entry name" value="HLH_DNA-bd_sf"/>
</dbReference>
<feature type="compositionally biased region" description="Basic residues" evidence="7">
    <location>
        <begin position="237"/>
        <end position="250"/>
    </location>
</feature>
<dbReference type="GO" id="GO:0046983">
    <property type="term" value="F:protein dimerization activity"/>
    <property type="evidence" value="ECO:0007669"/>
    <property type="project" value="InterPro"/>
</dbReference>
<name>A0A7J7QW55_MYOMY</name>
<keyword evidence="11" id="KW-1185">Reference proteome</keyword>
<evidence type="ECO:0000256" key="1">
    <source>
        <dbReference type="ARBA" id="ARBA00004123"/>
    </source>
</evidence>
<dbReference type="PANTHER" id="PTHR10985">
    <property type="entry name" value="BASIC HELIX-LOOP-HELIX TRANSCRIPTION FACTOR, HES-RELATED"/>
    <property type="match status" value="1"/>
</dbReference>
<dbReference type="FunFam" id="4.10.280.10:FF:000009">
    <property type="entry name" value="Transcription factor HES-1"/>
    <property type="match status" value="1"/>
</dbReference>
<keyword evidence="6" id="KW-0539">Nucleus</keyword>
<feature type="region of interest" description="Disordered" evidence="7">
    <location>
        <begin position="29"/>
        <end position="250"/>
    </location>
</feature>
<reference evidence="10 11" key="1">
    <citation type="journal article" date="2020" name="Nature">
        <title>Six reference-quality genomes reveal evolution of bat adaptations.</title>
        <authorList>
            <person name="Jebb D."/>
            <person name="Huang Z."/>
            <person name="Pippel M."/>
            <person name="Hughes G.M."/>
            <person name="Lavrichenko K."/>
            <person name="Devanna P."/>
            <person name="Winkler S."/>
            <person name="Jermiin L.S."/>
            <person name="Skirmuntt E.C."/>
            <person name="Katzourakis A."/>
            <person name="Burkitt-Gray L."/>
            <person name="Ray D.A."/>
            <person name="Sullivan K.A.M."/>
            <person name="Roscito J.G."/>
            <person name="Kirilenko B.M."/>
            <person name="Davalos L.M."/>
            <person name="Corthals A.P."/>
            <person name="Power M.L."/>
            <person name="Jones G."/>
            <person name="Ransome R.D."/>
            <person name="Dechmann D.K.N."/>
            <person name="Locatelli A.G."/>
            <person name="Puechmaille S.J."/>
            <person name="Fedrigo O."/>
            <person name="Jarvis E.D."/>
            <person name="Hiller M."/>
            <person name="Vernes S.C."/>
            <person name="Myers E.W."/>
            <person name="Teeling E.C."/>
        </authorList>
    </citation>
    <scope>NUCLEOTIDE SEQUENCE [LARGE SCALE GENOMIC DNA]</scope>
    <source>
        <strain evidence="10">MMyoMyo1</strain>
        <tissue evidence="10">Flight muscle</tissue>
    </source>
</reference>
<dbReference type="EMBL" id="JABWUV010000048">
    <property type="protein sequence ID" value="KAF6268138.1"/>
    <property type="molecule type" value="Genomic_DNA"/>
</dbReference>
<evidence type="ECO:0000313" key="10">
    <source>
        <dbReference type="EMBL" id="KAF6268138.1"/>
    </source>
</evidence>
<evidence type="ECO:0000259" key="9">
    <source>
        <dbReference type="PROSITE" id="PS51054"/>
    </source>
</evidence>
<dbReference type="SUPFAM" id="SSF158457">
    <property type="entry name" value="Orange domain-like"/>
    <property type="match status" value="1"/>
</dbReference>
<dbReference type="Pfam" id="PF07527">
    <property type="entry name" value="Hairy_orange"/>
    <property type="match status" value="1"/>
</dbReference>
<dbReference type="SUPFAM" id="SSF47459">
    <property type="entry name" value="HLH, helix-loop-helix DNA-binding domain"/>
    <property type="match status" value="1"/>
</dbReference>
<feature type="region of interest" description="Disordered" evidence="7">
    <location>
        <begin position="356"/>
        <end position="430"/>
    </location>
</feature>
<dbReference type="CDD" id="cd11459">
    <property type="entry name" value="bHLH-O_HES1_4"/>
    <property type="match status" value="1"/>
</dbReference>
<dbReference type="Gene3D" id="6.10.250.980">
    <property type="match status" value="1"/>
</dbReference>
<comment type="subcellular location">
    <subcellularLocation>
        <location evidence="1">Nucleus</location>
    </subcellularLocation>
</comment>
<evidence type="ECO:0000256" key="2">
    <source>
        <dbReference type="ARBA" id="ARBA00022491"/>
    </source>
</evidence>
<evidence type="ECO:0000256" key="3">
    <source>
        <dbReference type="ARBA" id="ARBA00023015"/>
    </source>
</evidence>
<dbReference type="Pfam" id="PF00010">
    <property type="entry name" value="HLH"/>
    <property type="match status" value="1"/>
</dbReference>
<evidence type="ECO:0000256" key="7">
    <source>
        <dbReference type="SAM" id="MobiDB-lite"/>
    </source>
</evidence>
<comment type="caution">
    <text evidence="10">The sequence shown here is derived from an EMBL/GenBank/DDBJ whole genome shotgun (WGS) entry which is preliminary data.</text>
</comment>
<keyword evidence="2" id="KW-0678">Repressor</keyword>
<proteinExistence type="predicted"/>
<dbReference type="VEuPathDB" id="HostDB:GeneID_118655584"/>
<accession>A0A7J7QW55</accession>
<keyword evidence="4" id="KW-0238">DNA-binding</keyword>
<evidence type="ECO:0000259" key="8">
    <source>
        <dbReference type="PROSITE" id="PS50888"/>
    </source>
</evidence>
<sequence>MTLACALSCPVAGSHAHVSRVLRGRCRRRRPGAETRQGDAGCAEAPGPAGLGRRRRKGLLVEVRPPRGLGSPREFPFRTSRSGEGGLATPPGPAAGRPGGLLLGRRSQRQHGGFPPGPRGAGGGRGTGPSSPLSPAGRRAGSGRVTDSGRGRPAGRGGRSLAGASVGKNAARGSHSRGGAALNRGKRPRAGSLRDPDPHSRAGLTMPADAPGKPRTSPRAAAPASASRTPNRLRSAAAHRKSSKPVMEKRRRARINESLAQLKTLLLDALRKESARHSKLEKADILEMTVRHLRSLRRGPAAAALGADPAVLSKYRAGFSECLAEVHRFLAAREDIPADVRSRLVGHLAACLGQLGPPSRSAPPAPATVGPTPEVSVGRQPLPGFDGPLPRLRPETACAPPLLRGLTGAPPAAPSAGLPGRGAPWRPWLR</sequence>
<keyword evidence="3" id="KW-0805">Transcription regulation</keyword>
<feature type="compositionally biased region" description="Low complexity" evidence="7">
    <location>
        <begin position="214"/>
        <end position="230"/>
    </location>
</feature>
<dbReference type="PROSITE" id="PS51054">
    <property type="entry name" value="ORANGE"/>
    <property type="match status" value="1"/>
</dbReference>
<gene>
    <name evidence="10" type="ORF">mMyoMyo1_006263</name>
</gene>